<dbReference type="SUPFAM" id="SSF46565">
    <property type="entry name" value="Chaperone J-domain"/>
    <property type="match status" value="1"/>
</dbReference>
<keyword evidence="1" id="KW-0143">Chaperone</keyword>
<dbReference type="PANTHER" id="PTHR45168:SF3">
    <property type="entry name" value="DNAJ HEAT SHOCK PROTEIN FAMILY (HSP40) MEMBER B2"/>
    <property type="match status" value="1"/>
</dbReference>
<dbReference type="InterPro" id="IPR036869">
    <property type="entry name" value="J_dom_sf"/>
</dbReference>
<dbReference type="SMART" id="SM00271">
    <property type="entry name" value="DnaJ"/>
    <property type="match status" value="1"/>
</dbReference>
<evidence type="ECO:0000259" key="3">
    <source>
        <dbReference type="PROSITE" id="PS50076"/>
    </source>
</evidence>
<reference evidence="4 5" key="1">
    <citation type="submission" date="2021-04" db="EMBL/GenBank/DDBJ databases">
        <authorList>
            <person name="Bliznina A."/>
        </authorList>
    </citation>
    <scope>NUCLEOTIDE SEQUENCE [LARGE SCALE GENOMIC DNA]</scope>
</reference>
<proteinExistence type="predicted"/>
<dbReference type="CDD" id="cd06257">
    <property type="entry name" value="DnaJ"/>
    <property type="match status" value="1"/>
</dbReference>
<evidence type="ECO:0000313" key="5">
    <source>
        <dbReference type="Proteomes" id="UP001158576"/>
    </source>
</evidence>
<dbReference type="EMBL" id="OU015566">
    <property type="protein sequence ID" value="CAG5105329.1"/>
    <property type="molecule type" value="Genomic_DNA"/>
</dbReference>
<dbReference type="PANTHER" id="PTHR45168">
    <property type="entry name" value="DNAJ HOMOLOG SUBFAMILY B MEMBER 2"/>
    <property type="match status" value="1"/>
</dbReference>
<feature type="compositionally biased region" description="Basic residues" evidence="2">
    <location>
        <begin position="258"/>
        <end position="269"/>
    </location>
</feature>
<dbReference type="InterPro" id="IPR018253">
    <property type="entry name" value="DnaJ_domain_CS"/>
</dbReference>
<protein>
    <submittedName>
        <fullName evidence="4">Oidioi.mRNA.OKI2018_I69.chr1.g2032.t1.cds</fullName>
    </submittedName>
</protein>
<sequence>MGLYETLGVSSNASPDEIKKAYRKAALKWHPDKNVDNKEHAEKKFKEIAEAYEILSDPKKRQIYDVHGMDGLKSGGGSSRRGSRHESFHFTDPNELFRQFFGSSSIFDIMDEMMGGMHGGPRRNSSRGSSRRDPFDPFGGMMGGGMMGGFSNDPFFSDPFGSPFGGGHQSMTMSSFGGPFGGMGGMNMMSSMSSSGGGGGGFRSVSQSTTYINGRQVTTKTTQDGNQTTVERIENGKVVSKKVNGVEQLQAIQDAGHHSSRRSVTHRREHAPMRTQSARVVNSPKPPVIEMTVHQTPVSASPRAKRRNTTQNSTKPKFPEFQFIVGPNSPRASPRVQRRDRPSSMDYTRPTIQPHFHQHRHQHNRPHQQRHQNRPQTSRTAYHIPSFSEFNIKM</sequence>
<keyword evidence="5" id="KW-1185">Reference proteome</keyword>
<accession>A0ABN7SQC8</accession>
<feature type="region of interest" description="Disordered" evidence="2">
    <location>
        <begin position="294"/>
        <end position="394"/>
    </location>
</feature>
<gene>
    <name evidence="4" type="ORF">OKIOD_LOCUS10797</name>
</gene>
<feature type="region of interest" description="Disordered" evidence="2">
    <location>
        <begin position="252"/>
        <end position="280"/>
    </location>
</feature>
<dbReference type="InterPro" id="IPR043183">
    <property type="entry name" value="DNJB2/6-like"/>
</dbReference>
<dbReference type="InterPro" id="IPR001623">
    <property type="entry name" value="DnaJ_domain"/>
</dbReference>
<feature type="region of interest" description="Disordered" evidence="2">
    <location>
        <begin position="114"/>
        <end position="143"/>
    </location>
</feature>
<dbReference type="PROSITE" id="PS00636">
    <property type="entry name" value="DNAJ_1"/>
    <property type="match status" value="1"/>
</dbReference>
<evidence type="ECO:0000256" key="2">
    <source>
        <dbReference type="SAM" id="MobiDB-lite"/>
    </source>
</evidence>
<name>A0ABN7SQC8_OIKDI</name>
<dbReference type="Proteomes" id="UP001158576">
    <property type="component" value="Chromosome 1"/>
</dbReference>
<feature type="region of interest" description="Disordered" evidence="2">
    <location>
        <begin position="187"/>
        <end position="206"/>
    </location>
</feature>
<feature type="compositionally biased region" description="Basic residues" evidence="2">
    <location>
        <begin position="356"/>
        <end position="373"/>
    </location>
</feature>
<dbReference type="PROSITE" id="PS50076">
    <property type="entry name" value="DNAJ_2"/>
    <property type="match status" value="1"/>
</dbReference>
<evidence type="ECO:0000256" key="1">
    <source>
        <dbReference type="ARBA" id="ARBA00023186"/>
    </source>
</evidence>
<organism evidence="4 5">
    <name type="scientific">Oikopleura dioica</name>
    <name type="common">Tunicate</name>
    <dbReference type="NCBI Taxonomy" id="34765"/>
    <lineage>
        <taxon>Eukaryota</taxon>
        <taxon>Metazoa</taxon>
        <taxon>Chordata</taxon>
        <taxon>Tunicata</taxon>
        <taxon>Appendicularia</taxon>
        <taxon>Copelata</taxon>
        <taxon>Oikopleuridae</taxon>
        <taxon>Oikopleura</taxon>
    </lineage>
</organism>
<dbReference type="PRINTS" id="PR00625">
    <property type="entry name" value="JDOMAIN"/>
</dbReference>
<feature type="domain" description="J" evidence="3">
    <location>
        <begin position="2"/>
        <end position="68"/>
    </location>
</feature>
<dbReference type="Gene3D" id="1.10.287.110">
    <property type="entry name" value="DnaJ domain"/>
    <property type="match status" value="1"/>
</dbReference>
<dbReference type="Pfam" id="PF00226">
    <property type="entry name" value="DnaJ"/>
    <property type="match status" value="1"/>
</dbReference>
<evidence type="ECO:0000313" key="4">
    <source>
        <dbReference type="EMBL" id="CAG5105329.1"/>
    </source>
</evidence>